<dbReference type="InterPro" id="IPR054542">
    <property type="entry name" value="Cys_met_metab_PP"/>
</dbReference>
<dbReference type="InterPro" id="IPR000277">
    <property type="entry name" value="Cys/Met-Metab_PyrdxlP-dep_enz"/>
</dbReference>
<dbReference type="PROSITE" id="PS00868">
    <property type="entry name" value="CYS_MET_METAB_PP"/>
    <property type="match status" value="1"/>
</dbReference>
<keyword evidence="5" id="KW-0175">Coiled coil</keyword>
<dbReference type="Gene3D" id="3.40.640.10">
    <property type="entry name" value="Type I PLP-dependent aspartate aminotransferase-like (Major domain)"/>
    <property type="match status" value="1"/>
</dbReference>
<dbReference type="PANTHER" id="PTHR11808:SF86">
    <property type="entry name" value="METHIONINE GAMMA-LYASE"/>
    <property type="match status" value="1"/>
</dbReference>
<dbReference type="RefSeq" id="WP_267993182.1">
    <property type="nucleotide sequence ID" value="NZ_JAPJZI010000002.1"/>
</dbReference>
<dbReference type="GO" id="GO:0030170">
    <property type="term" value="F:pyridoxal phosphate binding"/>
    <property type="evidence" value="ECO:0007669"/>
    <property type="project" value="InterPro"/>
</dbReference>
<comment type="similarity">
    <text evidence="4">Belongs to the trans-sulfuration enzymes family.</text>
</comment>
<dbReference type="AlphaFoldDB" id="A0A9X3ULE1"/>
<dbReference type="PANTHER" id="PTHR11808">
    <property type="entry name" value="TRANS-SULFURATION ENZYME FAMILY MEMBER"/>
    <property type="match status" value="1"/>
</dbReference>
<keyword evidence="2 3" id="KW-0663">Pyridoxal phosphate</keyword>
<comment type="cofactor">
    <cofactor evidence="1 4">
        <name>pyridoxal 5'-phosphate</name>
        <dbReference type="ChEBI" id="CHEBI:597326"/>
    </cofactor>
</comment>
<dbReference type="CDD" id="cd00614">
    <property type="entry name" value="CGS_like"/>
    <property type="match status" value="1"/>
</dbReference>
<feature type="coiled-coil region" evidence="5">
    <location>
        <begin position="405"/>
        <end position="432"/>
    </location>
</feature>
<dbReference type="NCBIfam" id="NF005455">
    <property type="entry name" value="PRK07049.1"/>
    <property type="match status" value="1"/>
</dbReference>
<proteinExistence type="inferred from homology"/>
<dbReference type="Proteomes" id="UP001151234">
    <property type="component" value="Unassembled WGS sequence"/>
</dbReference>
<feature type="modified residue" description="N6-(pyridoxal phosphate)lysine" evidence="3">
    <location>
        <position position="243"/>
    </location>
</feature>
<dbReference type="GO" id="GO:0016846">
    <property type="term" value="F:carbon-sulfur lyase activity"/>
    <property type="evidence" value="ECO:0007669"/>
    <property type="project" value="TreeGrafter"/>
</dbReference>
<evidence type="ECO:0000313" key="7">
    <source>
        <dbReference type="EMBL" id="MDA5401187.1"/>
    </source>
</evidence>
<organism evidence="7 8">
    <name type="scientific">Hoeflea prorocentri</name>
    <dbReference type="NCBI Taxonomy" id="1922333"/>
    <lineage>
        <taxon>Bacteria</taxon>
        <taxon>Pseudomonadati</taxon>
        <taxon>Pseudomonadota</taxon>
        <taxon>Alphaproteobacteria</taxon>
        <taxon>Hyphomicrobiales</taxon>
        <taxon>Rhizobiaceae</taxon>
        <taxon>Hoeflea</taxon>
    </lineage>
</organism>
<evidence type="ECO:0000256" key="6">
    <source>
        <dbReference type="SAM" id="MobiDB-lite"/>
    </source>
</evidence>
<comment type="caution">
    <text evidence="7">The sequence shown here is derived from an EMBL/GenBank/DDBJ whole genome shotgun (WGS) entry which is preliminary data.</text>
</comment>
<keyword evidence="8" id="KW-1185">Reference proteome</keyword>
<dbReference type="InterPro" id="IPR015424">
    <property type="entry name" value="PyrdxlP-dep_Trfase"/>
</dbReference>
<dbReference type="GO" id="GO:0005737">
    <property type="term" value="C:cytoplasm"/>
    <property type="evidence" value="ECO:0007669"/>
    <property type="project" value="TreeGrafter"/>
</dbReference>
<evidence type="ECO:0000256" key="4">
    <source>
        <dbReference type="RuleBase" id="RU362118"/>
    </source>
</evidence>
<protein>
    <submittedName>
        <fullName evidence="7">Cystathionine gamma-synthase family protein</fullName>
    </submittedName>
</protein>
<sequence length="438" mass="47060">MSSKKTFRRTEIGGHELHPSTQMMSYGYEPSMSEGAVKPPVFLTSTFAFQSAEEGAAFFDVVAGRKPAPEEGGAGGLVYSRFNHPNTEIVEDRLALFDGAETALLTSSGMAAISAIFLTFLRPGDSIVHYTPLYGGTESLIGKVLPGWGIKPIPFVDGLSEGALIYTLEKAARHGPVKLLYLETPANPTNAMIDLAMARRVVDTWSKSSGHRPLIVCDNTMLGPVFQKPISLGTDICVYSLTKYVGGHSDLIAGGITGSRDVLHPVRMTRSAFGFQLDPHSSWMLARSMETMTLRMEKAADTGRRVADWLSMNTIIPCRVLHPEHNADEQARAVYDSQCSGPGSTFSFVVEDDRALAFRILNALQLFKLAVSLGGTESLVCHPASTTHSGVPPVAREAAGVSEGLVRLSVGLEQAEDLIEDLKQAFTKASNGVLSLAG</sequence>
<gene>
    <name evidence="7" type="ORF">OQ273_21625</name>
</gene>
<evidence type="ECO:0000256" key="1">
    <source>
        <dbReference type="ARBA" id="ARBA00001933"/>
    </source>
</evidence>
<accession>A0A9X3ULE1</accession>
<dbReference type="InterPro" id="IPR015422">
    <property type="entry name" value="PyrdxlP-dep_Trfase_small"/>
</dbReference>
<dbReference type="GO" id="GO:0019346">
    <property type="term" value="P:transsulfuration"/>
    <property type="evidence" value="ECO:0007669"/>
    <property type="project" value="InterPro"/>
</dbReference>
<dbReference type="Gene3D" id="3.90.1150.10">
    <property type="entry name" value="Aspartate Aminotransferase, domain 1"/>
    <property type="match status" value="1"/>
</dbReference>
<reference evidence="7" key="1">
    <citation type="submission" date="2022-11" db="EMBL/GenBank/DDBJ databases">
        <title>Draft genome sequence of Hoeflea poritis E7-10 and Hoeflea prorocentri PM5-8, separated from scleractinian coral Porites lutea and marine dinoflagellate.</title>
        <authorList>
            <person name="Zhang G."/>
            <person name="Wei Q."/>
            <person name="Cai L."/>
        </authorList>
    </citation>
    <scope>NUCLEOTIDE SEQUENCE</scope>
    <source>
        <strain evidence="7">PM5-8</strain>
    </source>
</reference>
<dbReference type="EMBL" id="JAPJZI010000002">
    <property type="protein sequence ID" value="MDA5401187.1"/>
    <property type="molecule type" value="Genomic_DNA"/>
</dbReference>
<name>A0A9X3ULE1_9HYPH</name>
<dbReference type="SUPFAM" id="SSF53383">
    <property type="entry name" value="PLP-dependent transferases"/>
    <property type="match status" value="1"/>
</dbReference>
<dbReference type="Pfam" id="PF01053">
    <property type="entry name" value="Cys_Met_Meta_PP"/>
    <property type="match status" value="1"/>
</dbReference>
<dbReference type="FunFam" id="3.40.640.10:FF:000046">
    <property type="entry name" value="Cystathionine gamma-lyase"/>
    <property type="match status" value="1"/>
</dbReference>
<evidence type="ECO:0000313" key="8">
    <source>
        <dbReference type="Proteomes" id="UP001151234"/>
    </source>
</evidence>
<dbReference type="InterPro" id="IPR015421">
    <property type="entry name" value="PyrdxlP-dep_Trfase_major"/>
</dbReference>
<feature type="region of interest" description="Disordered" evidence="6">
    <location>
        <begin position="1"/>
        <end position="22"/>
    </location>
</feature>
<evidence type="ECO:0000256" key="2">
    <source>
        <dbReference type="ARBA" id="ARBA00022898"/>
    </source>
</evidence>
<feature type="compositionally biased region" description="Basic and acidic residues" evidence="6">
    <location>
        <begin position="8"/>
        <end position="18"/>
    </location>
</feature>
<evidence type="ECO:0000256" key="5">
    <source>
        <dbReference type="SAM" id="Coils"/>
    </source>
</evidence>
<evidence type="ECO:0000256" key="3">
    <source>
        <dbReference type="PIRSR" id="PIRSR001434-2"/>
    </source>
</evidence>
<dbReference type="PIRSF" id="PIRSF001434">
    <property type="entry name" value="CGS"/>
    <property type="match status" value="1"/>
</dbReference>